<evidence type="ECO:0000313" key="7">
    <source>
        <dbReference type="EMBL" id="KIP02044.1"/>
    </source>
</evidence>
<reference evidence="7 8" key="1">
    <citation type="journal article" date="2014" name="PLoS Genet.">
        <title>Analysis of the Phlebiopsis gigantea genome, transcriptome and secretome provides insight into its pioneer colonization strategies of wood.</title>
        <authorList>
            <person name="Hori C."/>
            <person name="Ishida T."/>
            <person name="Igarashi K."/>
            <person name="Samejima M."/>
            <person name="Suzuki H."/>
            <person name="Master E."/>
            <person name="Ferreira P."/>
            <person name="Ruiz-Duenas F.J."/>
            <person name="Held B."/>
            <person name="Canessa P."/>
            <person name="Larrondo L.F."/>
            <person name="Schmoll M."/>
            <person name="Druzhinina I.S."/>
            <person name="Kubicek C.P."/>
            <person name="Gaskell J.A."/>
            <person name="Kersten P."/>
            <person name="St John F."/>
            <person name="Glasner J."/>
            <person name="Sabat G."/>
            <person name="Splinter BonDurant S."/>
            <person name="Syed K."/>
            <person name="Yadav J."/>
            <person name="Mgbeahuruike A.C."/>
            <person name="Kovalchuk A."/>
            <person name="Asiegbu F.O."/>
            <person name="Lackner G."/>
            <person name="Hoffmeister D."/>
            <person name="Rencoret J."/>
            <person name="Gutierrez A."/>
            <person name="Sun H."/>
            <person name="Lindquist E."/>
            <person name="Barry K."/>
            <person name="Riley R."/>
            <person name="Grigoriev I.V."/>
            <person name="Henrissat B."/>
            <person name="Kues U."/>
            <person name="Berka R.M."/>
            <person name="Martinez A.T."/>
            <person name="Covert S.F."/>
            <person name="Blanchette R.A."/>
            <person name="Cullen D."/>
        </authorList>
    </citation>
    <scope>NUCLEOTIDE SEQUENCE [LARGE SCALE GENOMIC DNA]</scope>
    <source>
        <strain evidence="7 8">11061_1 CR5-6</strain>
    </source>
</reference>
<comment type="similarity">
    <text evidence="1">Belongs to the TALE/M-ATYP homeobox family.</text>
</comment>
<dbReference type="InterPro" id="IPR008422">
    <property type="entry name" value="KN_HD"/>
</dbReference>
<keyword evidence="2 7" id="KW-0238">DNA-binding</keyword>
<dbReference type="SUPFAM" id="SSF46689">
    <property type="entry name" value="Homeodomain-like"/>
    <property type="match status" value="1"/>
</dbReference>
<evidence type="ECO:0000313" key="8">
    <source>
        <dbReference type="Proteomes" id="UP000053257"/>
    </source>
</evidence>
<dbReference type="EMBL" id="KN840710">
    <property type="protein sequence ID" value="KIP02044.1"/>
    <property type="molecule type" value="Genomic_DNA"/>
</dbReference>
<dbReference type="AlphaFoldDB" id="A0A0C3NC18"/>
<keyword evidence="8" id="KW-1185">Reference proteome</keyword>
<protein>
    <submittedName>
        <fullName evidence="7">Homeodomain transcription factor</fullName>
    </submittedName>
</protein>
<dbReference type="STRING" id="745531.A0A0C3NC18"/>
<dbReference type="Proteomes" id="UP000053257">
    <property type="component" value="Unassembled WGS sequence"/>
</dbReference>
<dbReference type="InterPro" id="IPR001356">
    <property type="entry name" value="HD"/>
</dbReference>
<evidence type="ECO:0000256" key="4">
    <source>
        <dbReference type="ARBA" id="ARBA00023242"/>
    </source>
</evidence>
<name>A0A0C3NC18_PHLG1</name>
<dbReference type="Gene3D" id="1.10.10.60">
    <property type="entry name" value="Homeodomain-like"/>
    <property type="match status" value="1"/>
</dbReference>
<accession>A0A0C3NC18</accession>
<feature type="domain" description="KN homeodomain" evidence="6">
    <location>
        <begin position="140"/>
        <end position="178"/>
    </location>
</feature>
<keyword evidence="4" id="KW-0539">Nucleus</keyword>
<dbReference type="OrthoDB" id="250329at2759"/>
<evidence type="ECO:0000256" key="2">
    <source>
        <dbReference type="ARBA" id="ARBA00023125"/>
    </source>
</evidence>
<feature type="region of interest" description="Disordered" evidence="5">
    <location>
        <begin position="381"/>
        <end position="416"/>
    </location>
</feature>
<proteinExistence type="inferred from homology"/>
<organism evidence="7 8">
    <name type="scientific">Phlebiopsis gigantea (strain 11061_1 CR5-6)</name>
    <name type="common">White-rot fungus</name>
    <name type="synonym">Peniophora gigantea</name>
    <dbReference type="NCBI Taxonomy" id="745531"/>
    <lineage>
        <taxon>Eukaryota</taxon>
        <taxon>Fungi</taxon>
        <taxon>Dikarya</taxon>
        <taxon>Basidiomycota</taxon>
        <taxon>Agaricomycotina</taxon>
        <taxon>Agaricomycetes</taxon>
        <taxon>Polyporales</taxon>
        <taxon>Phanerochaetaceae</taxon>
        <taxon>Phlebiopsis</taxon>
    </lineage>
</organism>
<dbReference type="Pfam" id="PF05920">
    <property type="entry name" value="Homeobox_KN"/>
    <property type="match status" value="1"/>
</dbReference>
<gene>
    <name evidence="7" type="primary">a1-1</name>
    <name evidence="7" type="ORF">PHLGIDRAFT_534802</name>
</gene>
<keyword evidence="3 7" id="KW-0371">Homeobox</keyword>
<dbReference type="HOGENOM" id="CLU_456421_0_0_1"/>
<evidence type="ECO:0000256" key="3">
    <source>
        <dbReference type="ARBA" id="ARBA00023155"/>
    </source>
</evidence>
<dbReference type="InterPro" id="IPR009057">
    <property type="entry name" value="Homeodomain-like_sf"/>
</dbReference>
<evidence type="ECO:0000256" key="5">
    <source>
        <dbReference type="SAM" id="MobiDB-lite"/>
    </source>
</evidence>
<feature type="region of interest" description="Disordered" evidence="5">
    <location>
        <begin position="288"/>
        <end position="316"/>
    </location>
</feature>
<sequence>MSSVLSTDSLRKRLEDAEGDFLSIARDDASFEEFSKRWATLCEDVAKSLDINLEDQSFCAYARSSLSRVTALSENLLELQTRVHDMTASYADDLEAMLSGLSLDDIERPKSDRTRHPSTRLLAHLDDSPSPSFIASAYEWLLEHICNPYPSSATKRSLATRAGVTTRVLDDWFKSTRRHIGWVSFYKRHFHGSRSLAIAAVQCILSDDCHSADVPFEIASDFFALKSKLQNLYLAEGSSMSHTQAVRSSDCLPSVDSAFVEASKTLQDHLYITPSSMHTSDAHHADADKFISTPTPSPGRPPSLVFSSSDSEEEDRLQEYDMLNKAVVWSRALSPLSPNMDTKPFKCRRTNLGIPDTPPLSPCPSPLNTHLKFDWWSQTPDPSVPVSRKRRRSDTDSCAPTKRSRVGPISGARRPHVVSNSLPRTEVAEPTGDLEELFRSLEKTFGPPDALPDVDLSQFLAFDICDDNHNAQQLELVVCPPSVVGGTPTHRNTAFSDSSITSPLPLTVPLDESPALASAIDDMLFNLNLAACSSASAPEITRLPFVDASIFTPPYPPVELTLDDQISFGVLLQQLPETSFEHLTGGSFAHVHVRGQTA</sequence>
<dbReference type="GO" id="GO:0006355">
    <property type="term" value="P:regulation of DNA-templated transcription"/>
    <property type="evidence" value="ECO:0007669"/>
    <property type="project" value="InterPro"/>
</dbReference>
<dbReference type="CDD" id="cd00086">
    <property type="entry name" value="homeodomain"/>
    <property type="match status" value="1"/>
</dbReference>
<evidence type="ECO:0000256" key="1">
    <source>
        <dbReference type="ARBA" id="ARBA00005800"/>
    </source>
</evidence>
<dbReference type="GO" id="GO:0003677">
    <property type="term" value="F:DNA binding"/>
    <property type="evidence" value="ECO:0007669"/>
    <property type="project" value="UniProtKB-KW"/>
</dbReference>
<evidence type="ECO:0000259" key="6">
    <source>
        <dbReference type="Pfam" id="PF05920"/>
    </source>
</evidence>